<sequence>MTERYDSGADGFRRAPTRLERLARLRRIAGLLDARFGIPGTPLRFGLDSLVGLIPGVGDVSTGLVSAYIVLEAYRMGVSRRTLVRMARNVAIDVTVGAVPALGDAFDLFWKANLKNIDLIERDLARQMRN</sequence>
<keyword evidence="1" id="KW-1133">Transmembrane helix</keyword>
<feature type="transmembrane region" description="Helical" evidence="1">
    <location>
        <begin position="50"/>
        <end position="71"/>
    </location>
</feature>
<dbReference type="RefSeq" id="WP_067555727.1">
    <property type="nucleotide sequence ID" value="NZ_LPXN01000105.1"/>
</dbReference>
<protein>
    <recommendedName>
        <fullName evidence="4">DUF4112 domain-containing protein</fullName>
    </recommendedName>
</protein>
<dbReference type="OrthoDB" id="513552at2"/>
<dbReference type="PANTHER" id="PTHR35519">
    <property type="entry name" value="MEMBRANE PROTEINS"/>
    <property type="match status" value="1"/>
</dbReference>
<evidence type="ECO:0000256" key="1">
    <source>
        <dbReference type="SAM" id="Phobius"/>
    </source>
</evidence>
<accession>A0A154W4H3</accession>
<keyword evidence="1" id="KW-0472">Membrane</keyword>
<reference evidence="2 3" key="1">
    <citation type="submission" date="2015-12" db="EMBL/GenBank/DDBJ databases">
        <title>Genome sequence of Oceanibaculum pacificum MCCC 1A02656.</title>
        <authorList>
            <person name="Lu L."/>
            <person name="Lai Q."/>
            <person name="Shao Z."/>
            <person name="Qian P."/>
        </authorList>
    </citation>
    <scope>NUCLEOTIDE SEQUENCE [LARGE SCALE GENOMIC DNA]</scope>
    <source>
        <strain evidence="2 3">MCCC 1A02656</strain>
    </source>
</reference>
<dbReference type="InterPro" id="IPR025187">
    <property type="entry name" value="DUF4112"/>
</dbReference>
<evidence type="ECO:0000313" key="2">
    <source>
        <dbReference type="EMBL" id="KZD08351.1"/>
    </source>
</evidence>
<organism evidence="2 3">
    <name type="scientific">Oceanibaculum pacificum</name>
    <dbReference type="NCBI Taxonomy" id="580166"/>
    <lineage>
        <taxon>Bacteria</taxon>
        <taxon>Pseudomonadati</taxon>
        <taxon>Pseudomonadota</taxon>
        <taxon>Alphaproteobacteria</taxon>
        <taxon>Rhodospirillales</taxon>
        <taxon>Oceanibaculaceae</taxon>
        <taxon>Oceanibaculum</taxon>
    </lineage>
</organism>
<dbReference type="Pfam" id="PF13430">
    <property type="entry name" value="DUF4112"/>
    <property type="match status" value="1"/>
</dbReference>
<name>A0A154W4H3_9PROT</name>
<keyword evidence="3" id="KW-1185">Reference proteome</keyword>
<dbReference type="STRING" id="580166.AUP43_01760"/>
<gene>
    <name evidence="2" type="ORF">AUP43_01760</name>
</gene>
<dbReference type="AlphaFoldDB" id="A0A154W4H3"/>
<keyword evidence="1" id="KW-0812">Transmembrane</keyword>
<evidence type="ECO:0008006" key="4">
    <source>
        <dbReference type="Google" id="ProtNLM"/>
    </source>
</evidence>
<dbReference type="PANTHER" id="PTHR35519:SF2">
    <property type="entry name" value="PH DOMAIN PROTEIN"/>
    <property type="match status" value="1"/>
</dbReference>
<comment type="caution">
    <text evidence="2">The sequence shown here is derived from an EMBL/GenBank/DDBJ whole genome shotgun (WGS) entry which is preliminary data.</text>
</comment>
<evidence type="ECO:0000313" key="3">
    <source>
        <dbReference type="Proteomes" id="UP000076400"/>
    </source>
</evidence>
<proteinExistence type="predicted"/>
<dbReference type="Proteomes" id="UP000076400">
    <property type="component" value="Unassembled WGS sequence"/>
</dbReference>
<dbReference type="EMBL" id="LPXN01000105">
    <property type="protein sequence ID" value="KZD08351.1"/>
    <property type="molecule type" value="Genomic_DNA"/>
</dbReference>